<reference evidence="2 3" key="1">
    <citation type="submission" date="2019-02" db="EMBL/GenBank/DDBJ databases">
        <title>Deep-cultivation of Planctomycetes and their phenomic and genomic characterization uncovers novel biology.</title>
        <authorList>
            <person name="Wiegand S."/>
            <person name="Jogler M."/>
            <person name="Boedeker C."/>
            <person name="Pinto D."/>
            <person name="Vollmers J."/>
            <person name="Rivas-Marin E."/>
            <person name="Kohn T."/>
            <person name="Peeters S.H."/>
            <person name="Heuer A."/>
            <person name="Rast P."/>
            <person name="Oberbeckmann S."/>
            <person name="Bunk B."/>
            <person name="Jeske O."/>
            <person name="Meyerdierks A."/>
            <person name="Storesund J.E."/>
            <person name="Kallscheuer N."/>
            <person name="Luecker S."/>
            <person name="Lage O.M."/>
            <person name="Pohl T."/>
            <person name="Merkel B.J."/>
            <person name="Hornburger P."/>
            <person name="Mueller R.-W."/>
            <person name="Bruemmer F."/>
            <person name="Labrenz M."/>
            <person name="Spormann A.M."/>
            <person name="Op den Camp H."/>
            <person name="Overmann J."/>
            <person name="Amann R."/>
            <person name="Jetten M.S.M."/>
            <person name="Mascher T."/>
            <person name="Medema M.H."/>
            <person name="Devos D.P."/>
            <person name="Kaster A.-K."/>
            <person name="Ovreas L."/>
            <person name="Rohde M."/>
            <person name="Galperin M.Y."/>
            <person name="Jogler C."/>
        </authorList>
    </citation>
    <scope>NUCLEOTIDE SEQUENCE [LARGE SCALE GENOMIC DNA]</scope>
    <source>
        <strain evidence="2 3">FF011L</strain>
    </source>
</reference>
<dbReference type="InterPro" id="IPR008928">
    <property type="entry name" value="6-hairpin_glycosidase_sf"/>
</dbReference>
<dbReference type="Proteomes" id="UP000320672">
    <property type="component" value="Chromosome"/>
</dbReference>
<dbReference type="OrthoDB" id="9798687at2"/>
<dbReference type="Pfam" id="PF22422">
    <property type="entry name" value="MGH1-like_GH"/>
    <property type="match status" value="2"/>
</dbReference>
<dbReference type="EMBL" id="CP036262">
    <property type="protein sequence ID" value="QDS92797.1"/>
    <property type="molecule type" value="Genomic_DNA"/>
</dbReference>
<name>A0A517MDE0_9BACT</name>
<evidence type="ECO:0000259" key="1">
    <source>
        <dbReference type="Pfam" id="PF22422"/>
    </source>
</evidence>
<dbReference type="PANTHER" id="PTHR10412:SF10">
    <property type="entry name" value="GLYCOSYL HYDROLASE FAMILY 63 C-TERMINAL DOMAIN-CONTAINING PROTEIN"/>
    <property type="match status" value="1"/>
</dbReference>
<dbReference type="SUPFAM" id="SSF48208">
    <property type="entry name" value="Six-hairpin glycosidases"/>
    <property type="match status" value="1"/>
</dbReference>
<dbReference type="AlphaFoldDB" id="A0A517MDE0"/>
<keyword evidence="3" id="KW-1185">Reference proteome</keyword>
<dbReference type="PANTHER" id="PTHR10412">
    <property type="entry name" value="MANNOSYL-OLIGOSACCHARIDE GLUCOSIDASE"/>
    <property type="match status" value="1"/>
</dbReference>
<feature type="domain" description="Mannosylglycerate hydrolase MGH1-like glycoside hydrolase" evidence="1">
    <location>
        <begin position="694"/>
        <end position="868"/>
    </location>
</feature>
<gene>
    <name evidence="2" type="ORF">FF011L_15460</name>
</gene>
<sequence>MTPEHRRLQENEAREVNWKRWGPYLSERQWGTVREDYSEGGNSWRDFSHEQSRSRAYRWGEDGLLGLTDRECRFCFSIALWNGNDPILKERLFGLTGPEGNHGEDVKECYYYLDSTPTHSYCKGLYRYPHAEYPYGELKRVNADRGLSELEYEINDTGIFAENRFFDVQMETAKKSADDILVRLTITNHGPDAHSLCVLPQLWFRNTWVWGCRHEGCSLKPRIEASGDLQFQTEHETLEPFTGEFGPHPDGDTVEMLFTENETNQEQLFDTPNFSPYTKDAFHRYVVDGELAAVNPKRRGTKVAGLYRLNIPAGESREIRIRWQRTDHESQTPFDEDFQQIFTDRIAEADQFYATVIPKTVSDDERLISRQAYAGLLWTKQFYHYIVEDWLHGDDDIDHPPEARKQGRNHHWQHMYARDILSMPDKWEYPWFAAWDLAFHMIPMAKIDPEFAKRQLTVLLREWYMHPNGQMPAYEFDFGDVNPPVHAWACLRVYQITAKQGKPDRRFLATAFQRLLMNFTWWVNQVDGNGDNVFAGGFLGLDNIGVFDRSAGLPENTQLEQADGTAWMAFYCATMLSISLELAREDEAYAEMASKFLDHFIRITDAMNTIDGTGLWNEDDQFYYDHLQVDGQSLPLKVRSLVGLLPLIAVEILDRELIDQLPAFKEKLAWFLKYRHDLVRHISFAEQDNRKTSLLLSIPSKERLKEVIATILDESEFLSDFGIRSMSKRHATEPFEIQFRGEKLRVAYVPGESDSWMFGGNSNWRGPIWFPINFLLCEALERYHDFYGDDLQVECPKGSGNLVNLQQAAEEIYGRLGNLFRRPTPSSPRACLAGEGESPENKIWHQNVLFYEYFHGDTGRGLGASHQTGWTALIATCIEKLHTDD</sequence>
<dbReference type="KEGG" id="rml:FF011L_15460"/>
<organism evidence="2 3">
    <name type="scientific">Roseimaritima multifibrata</name>
    <dbReference type="NCBI Taxonomy" id="1930274"/>
    <lineage>
        <taxon>Bacteria</taxon>
        <taxon>Pseudomonadati</taxon>
        <taxon>Planctomycetota</taxon>
        <taxon>Planctomycetia</taxon>
        <taxon>Pirellulales</taxon>
        <taxon>Pirellulaceae</taxon>
        <taxon>Roseimaritima</taxon>
    </lineage>
</organism>
<proteinExistence type="predicted"/>
<protein>
    <submittedName>
        <fullName evidence="2">Mannosyl oligosaccharide glucosidase</fullName>
    </submittedName>
</protein>
<dbReference type="RefSeq" id="WP_145350995.1">
    <property type="nucleotide sequence ID" value="NZ_CP036262.1"/>
</dbReference>
<feature type="domain" description="Mannosylglycerate hydrolase MGH1-like glycoside hydrolase" evidence="1">
    <location>
        <begin position="429"/>
        <end position="656"/>
    </location>
</feature>
<evidence type="ECO:0000313" key="2">
    <source>
        <dbReference type="EMBL" id="QDS92797.1"/>
    </source>
</evidence>
<dbReference type="InterPro" id="IPR004888">
    <property type="entry name" value="Glycoside_hydrolase_63"/>
</dbReference>
<dbReference type="GO" id="GO:0009311">
    <property type="term" value="P:oligosaccharide metabolic process"/>
    <property type="evidence" value="ECO:0007669"/>
    <property type="project" value="InterPro"/>
</dbReference>
<dbReference type="GO" id="GO:0004573">
    <property type="term" value="F:Glc3Man9GlcNAc2 oligosaccharide glucosidase activity"/>
    <property type="evidence" value="ECO:0007669"/>
    <property type="project" value="InterPro"/>
</dbReference>
<dbReference type="InterPro" id="IPR054491">
    <property type="entry name" value="MGH1-like_GH"/>
</dbReference>
<accession>A0A517MDE0</accession>
<evidence type="ECO:0000313" key="3">
    <source>
        <dbReference type="Proteomes" id="UP000320672"/>
    </source>
</evidence>
<dbReference type="Gene3D" id="1.50.10.10">
    <property type="match status" value="1"/>
</dbReference>
<dbReference type="InterPro" id="IPR012341">
    <property type="entry name" value="6hp_glycosidase-like_sf"/>
</dbReference>